<evidence type="ECO:0000256" key="1">
    <source>
        <dbReference type="SAM" id="MobiDB-lite"/>
    </source>
</evidence>
<proteinExistence type="predicted"/>
<feature type="region of interest" description="Disordered" evidence="1">
    <location>
        <begin position="70"/>
        <end position="91"/>
    </location>
</feature>
<organism evidence="3 4">
    <name type="scientific">Allopontixanthobacter sediminis</name>
    <dbReference type="NCBI Taxonomy" id="1689985"/>
    <lineage>
        <taxon>Bacteria</taxon>
        <taxon>Pseudomonadati</taxon>
        <taxon>Pseudomonadota</taxon>
        <taxon>Alphaproteobacteria</taxon>
        <taxon>Sphingomonadales</taxon>
        <taxon>Erythrobacteraceae</taxon>
        <taxon>Allopontixanthobacter</taxon>
    </lineage>
</organism>
<dbReference type="RefSeq" id="WP_160756763.1">
    <property type="nucleotide sequence ID" value="NZ_WTYL01000003.1"/>
</dbReference>
<keyword evidence="4" id="KW-1185">Reference proteome</keyword>
<evidence type="ECO:0000313" key="4">
    <source>
        <dbReference type="Proteomes" id="UP000431922"/>
    </source>
</evidence>
<feature type="signal peptide" evidence="2">
    <location>
        <begin position="1"/>
        <end position="22"/>
    </location>
</feature>
<feature type="compositionally biased region" description="Basic and acidic residues" evidence="1">
    <location>
        <begin position="72"/>
        <end position="81"/>
    </location>
</feature>
<dbReference type="AlphaFoldDB" id="A0A845B6N7"/>
<sequence length="91" mass="9519">MSFSGLASVLIIAAASANPAAATPQPPSQPATAEAAPAEAKPEKMICHQDKVIGSRVSAKKVCKTASQWAAEKQDAREATEKVQSARWKSE</sequence>
<dbReference type="OrthoDB" id="7429159at2"/>
<protein>
    <submittedName>
        <fullName evidence="3">Uncharacterized protein</fullName>
    </submittedName>
</protein>
<reference evidence="3 4" key="1">
    <citation type="submission" date="2019-12" db="EMBL/GenBank/DDBJ databases">
        <title>Genomic-based taxomic classification of the family Erythrobacteraceae.</title>
        <authorList>
            <person name="Xu L."/>
        </authorList>
    </citation>
    <scope>NUCLEOTIDE SEQUENCE [LARGE SCALE GENOMIC DNA]</scope>
    <source>
        <strain evidence="3 4">KCTC 42453</strain>
    </source>
</reference>
<gene>
    <name evidence="3" type="ORF">GRI65_11810</name>
</gene>
<feature type="chain" id="PRO_5032986237" evidence="2">
    <location>
        <begin position="23"/>
        <end position="91"/>
    </location>
</feature>
<dbReference type="EMBL" id="WTYL01000003">
    <property type="protein sequence ID" value="MXP45132.1"/>
    <property type="molecule type" value="Genomic_DNA"/>
</dbReference>
<accession>A0A845B6N7</accession>
<name>A0A845B6N7_9SPHN</name>
<evidence type="ECO:0000256" key="2">
    <source>
        <dbReference type="SAM" id="SignalP"/>
    </source>
</evidence>
<feature type="compositionally biased region" description="Low complexity" evidence="1">
    <location>
        <begin position="30"/>
        <end position="39"/>
    </location>
</feature>
<evidence type="ECO:0000313" key="3">
    <source>
        <dbReference type="EMBL" id="MXP45132.1"/>
    </source>
</evidence>
<comment type="caution">
    <text evidence="3">The sequence shown here is derived from an EMBL/GenBank/DDBJ whole genome shotgun (WGS) entry which is preliminary data.</text>
</comment>
<keyword evidence="2" id="KW-0732">Signal</keyword>
<feature type="region of interest" description="Disordered" evidence="1">
    <location>
        <begin position="18"/>
        <end position="43"/>
    </location>
</feature>
<dbReference type="Proteomes" id="UP000431922">
    <property type="component" value="Unassembled WGS sequence"/>
</dbReference>